<proteinExistence type="predicted"/>
<evidence type="ECO:0000256" key="3">
    <source>
        <dbReference type="SAM" id="MobiDB-lite"/>
    </source>
</evidence>
<evidence type="ECO:0000256" key="1">
    <source>
        <dbReference type="ARBA" id="ARBA00022737"/>
    </source>
</evidence>
<dbReference type="GO" id="GO:0000272">
    <property type="term" value="P:polysaccharide catabolic process"/>
    <property type="evidence" value="ECO:0007669"/>
    <property type="project" value="InterPro"/>
</dbReference>
<dbReference type="Gene3D" id="2.60.120.260">
    <property type="entry name" value="Galactose-binding domain-like"/>
    <property type="match status" value="2"/>
</dbReference>
<feature type="domain" description="Peptidase M60" evidence="6">
    <location>
        <begin position="825"/>
        <end position="1195"/>
    </location>
</feature>
<dbReference type="CDD" id="cd00063">
    <property type="entry name" value="FN3"/>
    <property type="match status" value="2"/>
</dbReference>
<dbReference type="SUPFAM" id="SSF49265">
    <property type="entry name" value="Fibronectin type III"/>
    <property type="match status" value="1"/>
</dbReference>
<dbReference type="Pfam" id="PF00041">
    <property type="entry name" value="fn3"/>
    <property type="match status" value="2"/>
</dbReference>
<dbReference type="InterPro" id="IPR003961">
    <property type="entry name" value="FN3_dom"/>
</dbReference>
<dbReference type="InterPro" id="IPR008979">
    <property type="entry name" value="Galactose-bd-like_sf"/>
</dbReference>
<dbReference type="PROSITE" id="PS50853">
    <property type="entry name" value="FN3"/>
    <property type="match status" value="2"/>
</dbReference>
<dbReference type="InterPro" id="IPR042279">
    <property type="entry name" value="Pep_M60_3"/>
</dbReference>
<dbReference type="InterPro" id="IPR000421">
    <property type="entry name" value="FA58C"/>
</dbReference>
<name>A0A1B8RT27_9CLOT</name>
<dbReference type="Pfam" id="PF00754">
    <property type="entry name" value="F5_F8_type_C"/>
    <property type="match status" value="1"/>
</dbReference>
<dbReference type="SMART" id="SM00060">
    <property type="entry name" value="FN3"/>
    <property type="match status" value="2"/>
</dbReference>
<gene>
    <name evidence="7" type="ORF">CP373A1_03250</name>
</gene>
<evidence type="ECO:0000256" key="2">
    <source>
        <dbReference type="ARBA" id="ARBA00023295"/>
    </source>
</evidence>
<dbReference type="InterPro" id="IPR036116">
    <property type="entry name" value="FN3_sf"/>
</dbReference>
<dbReference type="PROSITE" id="PS50022">
    <property type="entry name" value="FA58C_3"/>
    <property type="match status" value="1"/>
</dbReference>
<dbReference type="InterPro" id="IPR031161">
    <property type="entry name" value="Peptidase_M60_dom"/>
</dbReference>
<dbReference type="Gene3D" id="2.60.120.1250">
    <property type="entry name" value="Peptidase M60, enhancin-like domain 1"/>
    <property type="match status" value="1"/>
</dbReference>
<evidence type="ECO:0008006" key="9">
    <source>
        <dbReference type="Google" id="ProtNLM"/>
    </source>
</evidence>
<feature type="domain" description="Fibronectin type-III" evidence="5">
    <location>
        <begin position="479"/>
        <end position="568"/>
    </location>
</feature>
<dbReference type="InterPro" id="IPR050991">
    <property type="entry name" value="ECM_Regulatory_Proteins"/>
</dbReference>
<keyword evidence="2" id="KW-0378">Hydrolase</keyword>
<evidence type="ECO:0000313" key="7">
    <source>
        <dbReference type="EMBL" id="OBY11952.1"/>
    </source>
</evidence>
<evidence type="ECO:0000259" key="4">
    <source>
        <dbReference type="PROSITE" id="PS50022"/>
    </source>
</evidence>
<dbReference type="GO" id="GO:0016798">
    <property type="term" value="F:hydrolase activity, acting on glycosyl bonds"/>
    <property type="evidence" value="ECO:0007669"/>
    <property type="project" value="UniProtKB-KW"/>
</dbReference>
<dbReference type="EMBL" id="MAPZ01000010">
    <property type="protein sequence ID" value="OBY11952.1"/>
    <property type="molecule type" value="Genomic_DNA"/>
</dbReference>
<feature type="region of interest" description="Disordered" evidence="3">
    <location>
        <begin position="1405"/>
        <end position="1435"/>
    </location>
</feature>
<dbReference type="InterPro" id="IPR013783">
    <property type="entry name" value="Ig-like_fold"/>
</dbReference>
<keyword evidence="8" id="KW-1185">Reference proteome</keyword>
<dbReference type="PANTHER" id="PTHR46708">
    <property type="entry name" value="TENASCIN"/>
    <property type="match status" value="1"/>
</dbReference>
<dbReference type="PROSITE" id="PS51723">
    <property type="entry name" value="PEPTIDASE_M60"/>
    <property type="match status" value="1"/>
</dbReference>
<evidence type="ECO:0000259" key="5">
    <source>
        <dbReference type="PROSITE" id="PS50853"/>
    </source>
</evidence>
<protein>
    <recommendedName>
        <fullName evidence="9">Fibronectin type III domain protein</fullName>
    </recommendedName>
</protein>
<dbReference type="Gene3D" id="3.40.390.80">
    <property type="entry name" value="Peptidase M60, enhancin-like domain 2"/>
    <property type="match status" value="1"/>
</dbReference>
<dbReference type="OrthoDB" id="197688at2"/>
<dbReference type="Gene3D" id="1.10.1330.10">
    <property type="entry name" value="Dockerin domain"/>
    <property type="match status" value="1"/>
</dbReference>
<comment type="caution">
    <text evidence="7">The sequence shown here is derived from an EMBL/GenBank/DDBJ whole genome shotgun (WGS) entry which is preliminary data.</text>
</comment>
<dbReference type="SUPFAM" id="SSF49785">
    <property type="entry name" value="Galactose-binding domain-like"/>
    <property type="match status" value="2"/>
</dbReference>
<accession>A0A1B8RT27</accession>
<dbReference type="Gene3D" id="1.10.390.30">
    <property type="entry name" value="Peptidase M60, enhancin-like domain 3"/>
    <property type="match status" value="1"/>
</dbReference>
<sequence>MKRKALAILIATVMATEIISTQAVSVYATTKSSNASINSSLQGTLEVRLKFDVPLKLRKTEETKLNLSLKLGDKEVVKIPVGNNDGEQYVGSISYKISALDYYLEETNDSDVYYYNAIINNLPKGKYTLEINGEGFAPIVLKEKVEINDYSKRIYIGNDRDVSLVVDVDGDKVTTEKDYESILENIGTSNLLYDLNRDGVVDIADLAIVHESMNKNNEEKKESIYDTSAIIDPSEVVILEEEKVGVVHGEVKDLFDDSDKGITIEPSSNPEVDEDGEKVVGKLSIEVPKIKAEEVVVDVKGITEGTILVETEDGRVIKQKINNNARLARSAANPVSDKVVINLEKQVAVKKITIKVNATDPTNNNLAQIGKVEFLNDVYQEVPKAESTAPTILEVETDDETVKLKWSEQVNIDGYEVSYKTNTGKDTSEKVTKVGGNSIQLSELENFEEYEIKVRSYSGETWKGEWSKIVKATPAPKKAPDAPENINIVGEYKQLNVSWKKMKGAEGYNLFYRAKGEENFNKVSNITGVSTIITGLEDNVTYEVYLTSYNSFGESGKSQMYTGTTLSLIAPEIPNYKLLNTVNEIGEVTNHIVDVTYPRGGIDGNEVTDENKFAIVDGDFTSAWVHNDWDSSMYSKSAPIVEFDDTYAMDTIMFSPRFDKHTREFYNYVLRYWDEEGNLHQIENGDIRATKKVSNGKPYYVVKLPEAIKAKKVQLNLSVYGGGILTVSEMKFYHYDSIEDDVRNLFKDDLLIELNDNVTHDKINELRERANTSDVVSGEYHPNQSIILDELKLAEDILNDKNISKNTFTVNQNINNSGNNLGLSNDYQALGYTAKAGEEIVVYVGTEGNVLPELAFTQHYGESGKFIKTVKLQKGKNVLQVPEIHNLDVEKGGSIYVRYPNGNPSNNEVKIRVSGAKKIPHLNVYGDINDSSKEGEVKESIREYIRSLKDYVDTMKDEYPKFFANKSNNNYKYDEKTSIVNTTDIETTKATLNLPASAILNGITSDLATEDEQVDRLYDSLQALEQIMELMYAQRGVSENPDFNNDGTLDASEKKHLQPRSRVNIKYQRMFAGAFMYASGHHVGIEYGSASGLVNGKPYTFNEDGTVKESGSLFGWGIAHEIGHVTEMNGLGKAEVTNNVIALLAQTLDDKAPSRLENSDKYTDIYEKVTSETIGLPGDVFTQLGMFWQLHLAYDENPTSVMFITDRDNDLTNDSFYGRLSKRAREASAEDSKLPYEQKIVRYASDVVQKDLTDFFKSWGIVPSEENVAYMAEKGYEKEGRKIQYLNDNGRRQILAGVKAMSKDTSVEASLSYDDSTKSKSVELTLGTNKDSDKILGYEIYRNGKVIGFTTDSNFTDYVSANNRVFTYEVVAYDYHLNKTEKLTLDPIKVSHDGSLTKNLWEVETNTSSSEDVNDENNTTGPVDNPAINKIKDNSNDTIFKGDRTNNQDPYVIVNLNEVQNIVGLRYTAGIEDGALSNNTISNYQVFVSKDKENWTLANSGKFDLSVDKNSETIYFNEEDSTGGKQLWSYEASYVKIVAPKASGISIAELDIIAPPGDNVDLKESGVGALSEDFIYGKNEGDVIPKGSIVFTGEYRGNPAFNAVLLRDKKDNVIEGEQILLAEVPENGHLGEISSGTWIFYLTPDKLNTLPKEIRAELYRVNDAETLEGQRLVSDTLYVNIPEVLPEIKFEGGIIPENMR</sequence>
<feature type="domain" description="Fibronectin type-III" evidence="5">
    <location>
        <begin position="386"/>
        <end position="477"/>
    </location>
</feature>
<feature type="domain" description="F5/8 type C" evidence="4">
    <location>
        <begin position="1395"/>
        <end position="1555"/>
    </location>
</feature>
<reference evidence="7 8" key="1">
    <citation type="submission" date="2016-06" db="EMBL/GenBank/DDBJ databases">
        <authorList>
            <person name="Kjaerup R.B."/>
            <person name="Dalgaard T.S."/>
            <person name="Juul-Madsen H.R."/>
        </authorList>
    </citation>
    <scope>NUCLEOTIDE SEQUENCE [LARGE SCALE GENOMIC DNA]</scope>
    <source>
        <strain evidence="7 8">373-A1</strain>
    </source>
</reference>
<dbReference type="Proteomes" id="UP000092714">
    <property type="component" value="Unassembled WGS sequence"/>
</dbReference>
<evidence type="ECO:0000313" key="8">
    <source>
        <dbReference type="Proteomes" id="UP000092714"/>
    </source>
</evidence>
<dbReference type="PANTHER" id="PTHR46708:SF2">
    <property type="entry name" value="FIBRONECTIN TYPE-III DOMAIN-CONTAINING PROTEIN"/>
    <property type="match status" value="1"/>
</dbReference>
<evidence type="ECO:0000259" key="6">
    <source>
        <dbReference type="PROSITE" id="PS51723"/>
    </source>
</evidence>
<dbReference type="eggNOG" id="COG4733">
    <property type="taxonomic scope" value="Bacteria"/>
</dbReference>
<organism evidence="7 8">
    <name type="scientific">Clostridium paraputrificum</name>
    <dbReference type="NCBI Taxonomy" id="29363"/>
    <lineage>
        <taxon>Bacteria</taxon>
        <taxon>Bacillati</taxon>
        <taxon>Bacillota</taxon>
        <taxon>Clostridia</taxon>
        <taxon>Eubacteriales</taxon>
        <taxon>Clostridiaceae</taxon>
        <taxon>Clostridium</taxon>
    </lineage>
</organism>
<dbReference type="InterPro" id="IPR018247">
    <property type="entry name" value="EF_Hand_1_Ca_BS"/>
</dbReference>
<dbReference type="RefSeq" id="WP_065254357.1">
    <property type="nucleotide sequence ID" value="NZ_JAQLCW010000017.1"/>
</dbReference>
<dbReference type="PROSITE" id="PS00018">
    <property type="entry name" value="EF_HAND_1"/>
    <property type="match status" value="1"/>
</dbReference>
<keyword evidence="1" id="KW-0677">Repeat</keyword>
<dbReference type="SMART" id="SM01276">
    <property type="entry name" value="M60-like"/>
    <property type="match status" value="1"/>
</dbReference>
<dbReference type="Pfam" id="PF13402">
    <property type="entry name" value="Peptidase_M60"/>
    <property type="match status" value="1"/>
</dbReference>
<dbReference type="InterPro" id="IPR036439">
    <property type="entry name" value="Dockerin_dom_sf"/>
</dbReference>
<dbReference type="Gene3D" id="2.60.40.10">
    <property type="entry name" value="Immunoglobulins"/>
    <property type="match status" value="2"/>
</dbReference>
<feature type="compositionally biased region" description="Polar residues" evidence="3">
    <location>
        <begin position="1405"/>
        <end position="1422"/>
    </location>
</feature>
<keyword evidence="2" id="KW-0326">Glycosidase</keyword>